<dbReference type="AlphaFoldDB" id="A0A419SBA3"/>
<reference evidence="2 3" key="1">
    <citation type="submission" date="2016-07" db="EMBL/GenBank/DDBJ databases">
        <title>Genome of Pelobium manganitolerans.</title>
        <authorList>
            <person name="Wu S."/>
            <person name="Wang G."/>
        </authorList>
    </citation>
    <scope>NUCLEOTIDE SEQUENCE [LARGE SCALE GENOMIC DNA]</scope>
    <source>
        <strain evidence="2 3">YS-25</strain>
    </source>
</reference>
<dbReference type="CDD" id="cd00761">
    <property type="entry name" value="Glyco_tranf_GTA_type"/>
    <property type="match status" value="1"/>
</dbReference>
<evidence type="ECO:0000313" key="3">
    <source>
        <dbReference type="Proteomes" id="UP000283433"/>
    </source>
</evidence>
<dbReference type="InterPro" id="IPR001173">
    <property type="entry name" value="Glyco_trans_2-like"/>
</dbReference>
<dbReference type="Proteomes" id="UP000283433">
    <property type="component" value="Unassembled WGS sequence"/>
</dbReference>
<evidence type="ECO:0000259" key="1">
    <source>
        <dbReference type="Pfam" id="PF00535"/>
    </source>
</evidence>
<dbReference type="InterPro" id="IPR029044">
    <property type="entry name" value="Nucleotide-diphossugar_trans"/>
</dbReference>
<dbReference type="OrthoDB" id="761861at2"/>
<dbReference type="EMBL" id="MBTA01000002">
    <property type="protein sequence ID" value="RKD19578.1"/>
    <property type="molecule type" value="Genomic_DNA"/>
</dbReference>
<dbReference type="RefSeq" id="WP_120180511.1">
    <property type="nucleotide sequence ID" value="NZ_MBTA01000002.1"/>
</dbReference>
<dbReference type="Pfam" id="PF00535">
    <property type="entry name" value="Glycos_transf_2"/>
    <property type="match status" value="1"/>
</dbReference>
<gene>
    <name evidence="2" type="ORF">BCY91_13355</name>
</gene>
<dbReference type="GO" id="GO:0016758">
    <property type="term" value="F:hexosyltransferase activity"/>
    <property type="evidence" value="ECO:0007669"/>
    <property type="project" value="UniProtKB-ARBA"/>
</dbReference>
<keyword evidence="3" id="KW-1185">Reference proteome</keyword>
<dbReference type="PANTHER" id="PTHR22916:SF3">
    <property type="entry name" value="UDP-GLCNAC:BETAGAL BETA-1,3-N-ACETYLGLUCOSAMINYLTRANSFERASE-LIKE PROTEIN 1"/>
    <property type="match status" value="1"/>
</dbReference>
<name>A0A419SBA3_9SPHI</name>
<dbReference type="Gene3D" id="3.90.550.10">
    <property type="entry name" value="Spore Coat Polysaccharide Biosynthesis Protein SpsA, Chain A"/>
    <property type="match status" value="1"/>
</dbReference>
<evidence type="ECO:0000313" key="2">
    <source>
        <dbReference type="EMBL" id="RKD19578.1"/>
    </source>
</evidence>
<dbReference type="SUPFAM" id="SSF53448">
    <property type="entry name" value="Nucleotide-diphospho-sugar transferases"/>
    <property type="match status" value="1"/>
</dbReference>
<protein>
    <recommendedName>
        <fullName evidence="1">Glycosyltransferase 2-like domain-containing protein</fullName>
    </recommendedName>
</protein>
<organism evidence="2 3">
    <name type="scientific">Pelobium manganitolerans</name>
    <dbReference type="NCBI Taxonomy" id="1842495"/>
    <lineage>
        <taxon>Bacteria</taxon>
        <taxon>Pseudomonadati</taxon>
        <taxon>Bacteroidota</taxon>
        <taxon>Sphingobacteriia</taxon>
        <taxon>Sphingobacteriales</taxon>
        <taxon>Sphingobacteriaceae</taxon>
        <taxon>Pelobium</taxon>
    </lineage>
</organism>
<feature type="domain" description="Glycosyltransferase 2-like" evidence="1">
    <location>
        <begin position="3"/>
        <end position="137"/>
    </location>
</feature>
<sequence>MLSICIPHYNFPNPQLFASLLAQCQSAGLAFEILIADDGSENNKKRYLSDLNNQYFRIFLLEHNHGRSFTRNFLAEKAMFPTLLFSDGDAEIISDDFIKIYLTAKQADIVAGGRIYGAKPTSKDYLLHWRYGTQIEQNANAQFQSNNFIIKKDLFKTVKFDENIKTYGYEDVLFGLEAQKQGFKIQQINNPVKHLQLKTNQQFLDDTDEALQTLAKLIYNQGEFKLATEVRLSAKYCWLKNRGVTPFFNIGTHLILANLRKALLKNPESPLWILALYKLYRFHALAESYKE</sequence>
<accession>A0A419SBA3</accession>
<dbReference type="PANTHER" id="PTHR22916">
    <property type="entry name" value="GLYCOSYLTRANSFERASE"/>
    <property type="match status" value="1"/>
</dbReference>
<comment type="caution">
    <text evidence="2">The sequence shown here is derived from an EMBL/GenBank/DDBJ whole genome shotgun (WGS) entry which is preliminary data.</text>
</comment>
<proteinExistence type="predicted"/>